<sequence>MFSTVKILKGLRLHSFCGATVLAITVSLTGCGTTPEAGTPETNSAASSPTITPVATTAANGKLKVVASYSVPCDLVQEVAQDKVNLQCLIDAGQDPHVYEAKPKQRQAIDEANIVFYGGIHFEPSIIDMVEASKSSAPKIALHELAVPAEKRLSLEEDGKKEEDPHVWHDVKNGIRMVQLIEENLGKIDPANAAFYAQNADALEEKLKKLDAWVPQQILTIPANQRRLVTTHDALGYYARAYGLKVEGTLLGVSTEEEPTAAKVNALSDGIKAAKVPTIFAELTANDKVLKTVAKEADVKISQEPIVADGLGEKGTPQATYLGMIESNTCIIAQGLGGKCTQFKP</sequence>
<dbReference type="GO" id="GO:0030313">
    <property type="term" value="C:cell envelope"/>
    <property type="evidence" value="ECO:0007669"/>
    <property type="project" value="UniProtKB-SubCell"/>
</dbReference>
<comment type="caution">
    <text evidence="7">The sequence shown here is derived from an EMBL/GenBank/DDBJ whole genome shotgun (WGS) entry which is preliminary data.</text>
</comment>
<evidence type="ECO:0000256" key="6">
    <source>
        <dbReference type="SAM" id="SignalP"/>
    </source>
</evidence>
<dbReference type="InterPro" id="IPR006128">
    <property type="entry name" value="Lipoprotein_PsaA-like"/>
</dbReference>
<comment type="similarity">
    <text evidence="5">Belongs to the bacterial solute-binding protein 9 family.</text>
</comment>
<reference evidence="7" key="2">
    <citation type="journal article" date="2022" name="Microbiol. Resour. Announc.">
        <title>Metagenome Sequencing to Explore Phylogenomics of Terrestrial Cyanobacteria.</title>
        <authorList>
            <person name="Ward R.D."/>
            <person name="Stajich J.E."/>
            <person name="Johansen J.R."/>
            <person name="Huntemann M."/>
            <person name="Clum A."/>
            <person name="Foster B."/>
            <person name="Foster B."/>
            <person name="Roux S."/>
            <person name="Palaniappan K."/>
            <person name="Varghese N."/>
            <person name="Mukherjee S."/>
            <person name="Reddy T.B.K."/>
            <person name="Daum C."/>
            <person name="Copeland A."/>
            <person name="Chen I.A."/>
            <person name="Ivanova N.N."/>
            <person name="Kyrpides N.C."/>
            <person name="Shapiro N."/>
            <person name="Eloe-Fadrosh E.A."/>
            <person name="Pietrasiak N."/>
        </authorList>
    </citation>
    <scope>NUCLEOTIDE SEQUENCE</scope>
    <source>
        <strain evidence="7">HA4357-MV3</strain>
    </source>
</reference>
<dbReference type="PROSITE" id="PS51257">
    <property type="entry name" value="PROKAR_LIPOPROTEIN"/>
    <property type="match status" value="1"/>
</dbReference>
<dbReference type="PRINTS" id="PR00690">
    <property type="entry name" value="ADHESNFAMILY"/>
</dbReference>
<dbReference type="Gene3D" id="3.40.50.1980">
    <property type="entry name" value="Nitrogenase molybdenum iron protein domain"/>
    <property type="match status" value="2"/>
</dbReference>
<evidence type="ECO:0000313" key="7">
    <source>
        <dbReference type="EMBL" id="MBW4430523.1"/>
    </source>
</evidence>
<dbReference type="InterPro" id="IPR006127">
    <property type="entry name" value="ZnuA-like"/>
</dbReference>
<evidence type="ECO:0000256" key="3">
    <source>
        <dbReference type="ARBA" id="ARBA00022723"/>
    </source>
</evidence>
<dbReference type="GO" id="GO:0007155">
    <property type="term" value="P:cell adhesion"/>
    <property type="evidence" value="ECO:0007669"/>
    <property type="project" value="InterPro"/>
</dbReference>
<dbReference type="Pfam" id="PF01297">
    <property type="entry name" value="ZnuA"/>
    <property type="match status" value="1"/>
</dbReference>
<dbReference type="GO" id="GO:0046872">
    <property type="term" value="F:metal ion binding"/>
    <property type="evidence" value="ECO:0007669"/>
    <property type="project" value="UniProtKB-KW"/>
</dbReference>
<protein>
    <submittedName>
        <fullName evidence="7">Zinc ABC transporter substrate-binding protein</fullName>
    </submittedName>
</protein>
<evidence type="ECO:0000313" key="8">
    <source>
        <dbReference type="Proteomes" id="UP000813215"/>
    </source>
</evidence>
<evidence type="ECO:0000256" key="2">
    <source>
        <dbReference type="ARBA" id="ARBA00022448"/>
    </source>
</evidence>
<dbReference type="Proteomes" id="UP000813215">
    <property type="component" value="Unassembled WGS sequence"/>
</dbReference>
<reference evidence="7" key="1">
    <citation type="submission" date="2021-05" db="EMBL/GenBank/DDBJ databases">
        <authorList>
            <person name="Pietrasiak N."/>
            <person name="Ward R."/>
            <person name="Stajich J.E."/>
            <person name="Kurbessoian T."/>
        </authorList>
    </citation>
    <scope>NUCLEOTIDE SEQUENCE</scope>
    <source>
        <strain evidence="7">HA4357-MV3</strain>
    </source>
</reference>
<name>A0A9E3H495_9NOST</name>
<dbReference type="PANTHER" id="PTHR42953">
    <property type="entry name" value="HIGH-AFFINITY ZINC UPTAKE SYSTEM PROTEIN ZNUA-RELATED"/>
    <property type="match status" value="1"/>
</dbReference>
<dbReference type="GO" id="GO:0030001">
    <property type="term" value="P:metal ion transport"/>
    <property type="evidence" value="ECO:0007669"/>
    <property type="project" value="InterPro"/>
</dbReference>
<dbReference type="EMBL" id="JAHHHW010000018">
    <property type="protein sequence ID" value="MBW4430523.1"/>
    <property type="molecule type" value="Genomic_DNA"/>
</dbReference>
<dbReference type="InterPro" id="IPR006129">
    <property type="entry name" value="AdhesinB"/>
</dbReference>
<dbReference type="AlphaFoldDB" id="A0A9E3H495"/>
<dbReference type="SUPFAM" id="SSF53807">
    <property type="entry name" value="Helical backbone' metal receptor"/>
    <property type="match status" value="1"/>
</dbReference>
<keyword evidence="4 6" id="KW-0732">Signal</keyword>
<evidence type="ECO:0000256" key="4">
    <source>
        <dbReference type="ARBA" id="ARBA00022729"/>
    </source>
</evidence>
<keyword evidence="3" id="KW-0479">Metal-binding</keyword>
<evidence type="ECO:0000256" key="5">
    <source>
        <dbReference type="RuleBase" id="RU003512"/>
    </source>
</evidence>
<dbReference type="PRINTS" id="PR00691">
    <property type="entry name" value="ADHESINB"/>
</dbReference>
<feature type="signal peptide" evidence="6">
    <location>
        <begin position="1"/>
        <end position="23"/>
    </location>
</feature>
<dbReference type="PANTHER" id="PTHR42953:SF1">
    <property type="entry name" value="METAL-BINDING PROTEIN HI_0362-RELATED"/>
    <property type="match status" value="1"/>
</dbReference>
<proteinExistence type="inferred from homology"/>
<keyword evidence="2 5" id="KW-0813">Transport</keyword>
<comment type="subcellular location">
    <subcellularLocation>
        <location evidence="1">Cell envelope</location>
    </subcellularLocation>
</comment>
<accession>A0A9E3H495</accession>
<gene>
    <name evidence="7" type="ORF">KME28_01850</name>
</gene>
<dbReference type="InterPro" id="IPR050492">
    <property type="entry name" value="Bact_metal-bind_prot9"/>
</dbReference>
<organism evidence="7 8">
    <name type="scientific">Pelatocladus maniniholoensis HA4357-MV3</name>
    <dbReference type="NCBI Taxonomy" id="1117104"/>
    <lineage>
        <taxon>Bacteria</taxon>
        <taxon>Bacillati</taxon>
        <taxon>Cyanobacteriota</taxon>
        <taxon>Cyanophyceae</taxon>
        <taxon>Nostocales</taxon>
        <taxon>Nostocaceae</taxon>
        <taxon>Pelatocladus</taxon>
    </lineage>
</organism>
<evidence type="ECO:0000256" key="1">
    <source>
        <dbReference type="ARBA" id="ARBA00004196"/>
    </source>
</evidence>
<feature type="chain" id="PRO_5039480409" evidence="6">
    <location>
        <begin position="24"/>
        <end position="345"/>
    </location>
</feature>